<dbReference type="PANTHER" id="PTHR32309:SF13">
    <property type="entry name" value="FERRIC ENTEROBACTIN TRANSPORT PROTEIN FEPE"/>
    <property type="match status" value="1"/>
</dbReference>
<keyword evidence="3" id="KW-0808">Transferase</keyword>
<dbReference type="FunFam" id="3.40.50.300:FF:000527">
    <property type="entry name" value="Tyrosine-protein kinase etk"/>
    <property type="match status" value="1"/>
</dbReference>
<dbReference type="SUPFAM" id="SSF52540">
    <property type="entry name" value="P-loop containing nucleoside triphosphate hydrolases"/>
    <property type="match status" value="1"/>
</dbReference>
<name>A0A1M6TIV6_9FIRM</name>
<keyword evidence="4" id="KW-0547">Nucleotide-binding</keyword>
<evidence type="ECO:0000256" key="7">
    <source>
        <dbReference type="ARBA" id="ARBA00023137"/>
    </source>
</evidence>
<dbReference type="InterPro" id="IPR027417">
    <property type="entry name" value="P-loop_NTPase"/>
</dbReference>
<dbReference type="STRING" id="1123349.SAMN02744037_02611"/>
<dbReference type="NCBIfam" id="TIGR01007">
    <property type="entry name" value="eps_fam"/>
    <property type="match status" value="1"/>
</dbReference>
<gene>
    <name evidence="10" type="ORF">SAMN02744037_02611</name>
</gene>
<keyword evidence="11" id="KW-1185">Reference proteome</keyword>
<organism evidence="10 11">
    <name type="scientific">Tepidibacter formicigenes DSM 15518</name>
    <dbReference type="NCBI Taxonomy" id="1123349"/>
    <lineage>
        <taxon>Bacteria</taxon>
        <taxon>Bacillati</taxon>
        <taxon>Bacillota</taxon>
        <taxon>Clostridia</taxon>
        <taxon>Peptostreptococcales</taxon>
        <taxon>Peptostreptococcaceae</taxon>
        <taxon>Tepidibacter</taxon>
    </lineage>
</organism>
<evidence type="ECO:0000256" key="3">
    <source>
        <dbReference type="ARBA" id="ARBA00022679"/>
    </source>
</evidence>
<reference evidence="11" key="1">
    <citation type="submission" date="2016-11" db="EMBL/GenBank/DDBJ databases">
        <authorList>
            <person name="Varghese N."/>
            <person name="Submissions S."/>
        </authorList>
    </citation>
    <scope>NUCLEOTIDE SEQUENCE [LARGE SCALE GENOMIC DNA]</scope>
    <source>
        <strain evidence="11">DSM 15518</strain>
    </source>
</reference>
<dbReference type="InterPro" id="IPR025669">
    <property type="entry name" value="AAA_dom"/>
</dbReference>
<dbReference type="EMBL" id="FRAE01000097">
    <property type="protein sequence ID" value="SHK56867.1"/>
    <property type="molecule type" value="Genomic_DNA"/>
</dbReference>
<feature type="domain" description="AAA" evidence="9">
    <location>
        <begin position="39"/>
        <end position="184"/>
    </location>
</feature>
<dbReference type="InterPro" id="IPR005702">
    <property type="entry name" value="Wzc-like_C"/>
</dbReference>
<evidence type="ECO:0000256" key="2">
    <source>
        <dbReference type="ARBA" id="ARBA00011903"/>
    </source>
</evidence>
<evidence type="ECO:0000256" key="5">
    <source>
        <dbReference type="ARBA" id="ARBA00022777"/>
    </source>
</evidence>
<evidence type="ECO:0000256" key="6">
    <source>
        <dbReference type="ARBA" id="ARBA00022840"/>
    </source>
</evidence>
<dbReference type="Pfam" id="PF13614">
    <property type="entry name" value="AAA_31"/>
    <property type="match status" value="1"/>
</dbReference>
<dbReference type="InterPro" id="IPR050445">
    <property type="entry name" value="Bact_polysacc_biosynth/exp"/>
</dbReference>
<protein>
    <recommendedName>
        <fullName evidence="2">non-specific protein-tyrosine kinase</fullName>
        <ecNumber evidence="2">2.7.10.2</ecNumber>
    </recommendedName>
</protein>
<dbReference type="RefSeq" id="WP_072890732.1">
    <property type="nucleotide sequence ID" value="NZ_FRAE01000097.1"/>
</dbReference>
<dbReference type="GO" id="GO:0005886">
    <property type="term" value="C:plasma membrane"/>
    <property type="evidence" value="ECO:0007669"/>
    <property type="project" value="TreeGrafter"/>
</dbReference>
<proteinExistence type="inferred from homology"/>
<evidence type="ECO:0000256" key="1">
    <source>
        <dbReference type="ARBA" id="ARBA00007316"/>
    </source>
</evidence>
<evidence type="ECO:0000313" key="10">
    <source>
        <dbReference type="EMBL" id="SHK56867.1"/>
    </source>
</evidence>
<dbReference type="GO" id="GO:0005524">
    <property type="term" value="F:ATP binding"/>
    <property type="evidence" value="ECO:0007669"/>
    <property type="project" value="UniProtKB-KW"/>
</dbReference>
<dbReference type="Gene3D" id="3.40.50.300">
    <property type="entry name" value="P-loop containing nucleotide triphosphate hydrolases"/>
    <property type="match status" value="1"/>
</dbReference>
<dbReference type="OrthoDB" id="9794577at2"/>
<dbReference type="Proteomes" id="UP000242497">
    <property type="component" value="Unassembled WGS sequence"/>
</dbReference>
<dbReference type="GO" id="GO:0004715">
    <property type="term" value="F:non-membrane spanning protein tyrosine kinase activity"/>
    <property type="evidence" value="ECO:0007669"/>
    <property type="project" value="UniProtKB-EC"/>
</dbReference>
<dbReference type="PANTHER" id="PTHR32309">
    <property type="entry name" value="TYROSINE-PROTEIN KINASE"/>
    <property type="match status" value="1"/>
</dbReference>
<keyword evidence="6" id="KW-0067">ATP-binding</keyword>
<comment type="catalytic activity">
    <reaction evidence="8">
        <text>L-tyrosyl-[protein] + ATP = O-phospho-L-tyrosyl-[protein] + ADP + H(+)</text>
        <dbReference type="Rhea" id="RHEA:10596"/>
        <dbReference type="Rhea" id="RHEA-COMP:10136"/>
        <dbReference type="Rhea" id="RHEA-COMP:20101"/>
        <dbReference type="ChEBI" id="CHEBI:15378"/>
        <dbReference type="ChEBI" id="CHEBI:30616"/>
        <dbReference type="ChEBI" id="CHEBI:46858"/>
        <dbReference type="ChEBI" id="CHEBI:61978"/>
        <dbReference type="ChEBI" id="CHEBI:456216"/>
        <dbReference type="EC" id="2.7.10.2"/>
    </reaction>
</comment>
<dbReference type="GO" id="GO:0042802">
    <property type="term" value="F:identical protein binding"/>
    <property type="evidence" value="ECO:0007669"/>
    <property type="project" value="UniProtKB-ARBA"/>
</dbReference>
<sequence>MRNDSRKLIVRDNPKSPISEAYRNIRTNIQFANIDKNLKTIMLTSATQGEGKTTTISNIAVTLADLGKKVIVIDCDLRKPKVHKIFKISNTNGITDILLENTSYKEYVNKDIIENLHVLTAGQTPPNPAEMLSSNKMKDLIETIKKDYDYVLIDTPPVAVVTDAAIISTFTDGVVLVCASGQVEIDLVKRSKENLKKVNANILGVILNKLPLDISKSYYYYSNYYGGETNNSKKRKGILSKVVG</sequence>
<keyword evidence="7" id="KW-0829">Tyrosine-protein kinase</keyword>
<keyword evidence="5" id="KW-0418">Kinase</keyword>
<evidence type="ECO:0000256" key="8">
    <source>
        <dbReference type="ARBA" id="ARBA00051245"/>
    </source>
</evidence>
<evidence type="ECO:0000313" key="11">
    <source>
        <dbReference type="Proteomes" id="UP000242497"/>
    </source>
</evidence>
<evidence type="ECO:0000256" key="4">
    <source>
        <dbReference type="ARBA" id="ARBA00022741"/>
    </source>
</evidence>
<evidence type="ECO:0000259" key="9">
    <source>
        <dbReference type="Pfam" id="PF13614"/>
    </source>
</evidence>
<dbReference type="EC" id="2.7.10.2" evidence="2"/>
<accession>A0A1M6TIV6</accession>
<dbReference type="AlphaFoldDB" id="A0A1M6TIV6"/>
<dbReference type="CDD" id="cd05387">
    <property type="entry name" value="BY-kinase"/>
    <property type="match status" value="1"/>
</dbReference>
<comment type="similarity">
    <text evidence="1">Belongs to the CpsD/CapB family.</text>
</comment>